<gene>
    <name evidence="2" type="ORF">V22_41960</name>
</gene>
<dbReference type="InterPro" id="IPR024775">
    <property type="entry name" value="DinB-like"/>
</dbReference>
<accession>A0A517TEX2</accession>
<feature type="domain" description="DinB-like" evidence="1">
    <location>
        <begin position="33"/>
        <end position="149"/>
    </location>
</feature>
<dbReference type="RefSeq" id="WP_145266455.1">
    <property type="nucleotide sequence ID" value="NZ_CP036316.1"/>
</dbReference>
<protein>
    <submittedName>
        <fullName evidence="2">DinB superfamily protein</fullName>
    </submittedName>
</protein>
<proteinExistence type="predicted"/>
<dbReference type="OrthoDB" id="9798830at2"/>
<dbReference type="AlphaFoldDB" id="A0A517TEX2"/>
<evidence type="ECO:0000313" key="2">
    <source>
        <dbReference type="EMBL" id="QDT66924.1"/>
    </source>
</evidence>
<organism evidence="2 3">
    <name type="scientific">Calycomorphotria hydatis</name>
    <dbReference type="NCBI Taxonomy" id="2528027"/>
    <lineage>
        <taxon>Bacteria</taxon>
        <taxon>Pseudomonadati</taxon>
        <taxon>Planctomycetota</taxon>
        <taxon>Planctomycetia</taxon>
        <taxon>Planctomycetales</taxon>
        <taxon>Planctomycetaceae</taxon>
        <taxon>Calycomorphotria</taxon>
    </lineage>
</organism>
<keyword evidence="3" id="KW-1185">Reference proteome</keyword>
<sequence>MNNNSDRELRDWLIWNLKEGQAHIGFEATFGDVAADFQNQRVEGIEHSLWELLEHLRICQWDILRFSITAEHVSPSFPEGYWPDSSIPAEAEVWEVSYNAFLADRAAMCELIQNEEHDLFTPFPWGEGQNLLREALLLADHNAYHIGQAVMVRKALKCWK</sequence>
<dbReference type="SUPFAM" id="SSF109854">
    <property type="entry name" value="DinB/YfiT-like putative metalloenzymes"/>
    <property type="match status" value="1"/>
</dbReference>
<dbReference type="Proteomes" id="UP000319976">
    <property type="component" value="Chromosome"/>
</dbReference>
<dbReference type="EMBL" id="CP036316">
    <property type="protein sequence ID" value="QDT66924.1"/>
    <property type="molecule type" value="Genomic_DNA"/>
</dbReference>
<dbReference type="Gene3D" id="1.20.120.450">
    <property type="entry name" value="dinb family like domain"/>
    <property type="match status" value="1"/>
</dbReference>
<dbReference type="Pfam" id="PF12867">
    <property type="entry name" value="DinB_2"/>
    <property type="match status" value="1"/>
</dbReference>
<dbReference type="InterPro" id="IPR034660">
    <property type="entry name" value="DinB/YfiT-like"/>
</dbReference>
<evidence type="ECO:0000313" key="3">
    <source>
        <dbReference type="Proteomes" id="UP000319976"/>
    </source>
</evidence>
<evidence type="ECO:0000259" key="1">
    <source>
        <dbReference type="Pfam" id="PF12867"/>
    </source>
</evidence>
<reference evidence="2 3" key="1">
    <citation type="submission" date="2019-02" db="EMBL/GenBank/DDBJ databases">
        <title>Deep-cultivation of Planctomycetes and their phenomic and genomic characterization uncovers novel biology.</title>
        <authorList>
            <person name="Wiegand S."/>
            <person name="Jogler M."/>
            <person name="Boedeker C."/>
            <person name="Pinto D."/>
            <person name="Vollmers J."/>
            <person name="Rivas-Marin E."/>
            <person name="Kohn T."/>
            <person name="Peeters S.H."/>
            <person name="Heuer A."/>
            <person name="Rast P."/>
            <person name="Oberbeckmann S."/>
            <person name="Bunk B."/>
            <person name="Jeske O."/>
            <person name="Meyerdierks A."/>
            <person name="Storesund J.E."/>
            <person name="Kallscheuer N."/>
            <person name="Luecker S."/>
            <person name="Lage O.M."/>
            <person name="Pohl T."/>
            <person name="Merkel B.J."/>
            <person name="Hornburger P."/>
            <person name="Mueller R.-W."/>
            <person name="Bruemmer F."/>
            <person name="Labrenz M."/>
            <person name="Spormann A.M."/>
            <person name="Op den Camp H."/>
            <person name="Overmann J."/>
            <person name="Amann R."/>
            <person name="Jetten M.S.M."/>
            <person name="Mascher T."/>
            <person name="Medema M.H."/>
            <person name="Devos D.P."/>
            <person name="Kaster A.-K."/>
            <person name="Ovreas L."/>
            <person name="Rohde M."/>
            <person name="Galperin M.Y."/>
            <person name="Jogler C."/>
        </authorList>
    </citation>
    <scope>NUCLEOTIDE SEQUENCE [LARGE SCALE GENOMIC DNA]</scope>
    <source>
        <strain evidence="2 3">V22</strain>
    </source>
</reference>
<name>A0A517TEX2_9PLAN</name>
<dbReference type="KEGG" id="chya:V22_41960"/>